<dbReference type="PANTHER" id="PTHR43861:SF1">
    <property type="entry name" value="TRANS-ACONITATE 2-METHYLTRANSFERASE"/>
    <property type="match status" value="1"/>
</dbReference>
<reference evidence="4 5" key="1">
    <citation type="submission" date="2018-06" db="EMBL/GenBank/DDBJ databases">
        <title>Freshwater and sediment microbial communities from various areas in North America, analyzing microbe dynamics in response to fracking.</title>
        <authorList>
            <person name="Lamendella R."/>
        </authorList>
    </citation>
    <scope>NUCLEOTIDE SEQUENCE [LARGE SCALE GENOMIC DNA]</scope>
    <source>
        <strain evidence="4 5">97B</strain>
    </source>
</reference>
<dbReference type="RefSeq" id="WP_258549755.1">
    <property type="nucleotide sequence ID" value="NZ_QNRJ01000030.1"/>
</dbReference>
<sequence length="198" mass="22722">MFSLQKQFKRPNGLLGWLVGKVMEFDNRKINNWSIKQLSIKDGDHILEVGYGPGYCIHRISSRFPKSLVDGVDISETMKNAAHNKNEKAIENGRVRLFVHDISQFELNNVEYDRIFSVNNYPLWKDQEKSLSHLYNMLKKGGILLITVQPRGDEERDGRAKHYGENISEALHEAGFKDITLSYKNVKPALTVCVKCVK</sequence>
<evidence type="ECO:0000259" key="3">
    <source>
        <dbReference type="Pfam" id="PF13649"/>
    </source>
</evidence>
<dbReference type="AlphaFoldDB" id="A0A366ED54"/>
<evidence type="ECO:0000313" key="4">
    <source>
        <dbReference type="EMBL" id="RBO99679.1"/>
    </source>
</evidence>
<dbReference type="PANTHER" id="PTHR43861">
    <property type="entry name" value="TRANS-ACONITATE 2-METHYLTRANSFERASE-RELATED"/>
    <property type="match status" value="1"/>
</dbReference>
<keyword evidence="2 4" id="KW-0808">Transferase</keyword>
<evidence type="ECO:0000256" key="2">
    <source>
        <dbReference type="ARBA" id="ARBA00022679"/>
    </source>
</evidence>
<protein>
    <submittedName>
        <fullName evidence="4">Methyltransferase family protein</fullName>
    </submittedName>
</protein>
<feature type="domain" description="Methyltransferase" evidence="3">
    <location>
        <begin position="46"/>
        <end position="142"/>
    </location>
</feature>
<dbReference type="GO" id="GO:0008168">
    <property type="term" value="F:methyltransferase activity"/>
    <property type="evidence" value="ECO:0007669"/>
    <property type="project" value="UniProtKB-KW"/>
</dbReference>
<name>A0A366ED54_9BACI</name>
<dbReference type="Pfam" id="PF13649">
    <property type="entry name" value="Methyltransf_25"/>
    <property type="match status" value="1"/>
</dbReference>
<dbReference type="Gene3D" id="3.40.50.150">
    <property type="entry name" value="Vaccinia Virus protein VP39"/>
    <property type="match status" value="1"/>
</dbReference>
<dbReference type="InterPro" id="IPR041698">
    <property type="entry name" value="Methyltransf_25"/>
</dbReference>
<dbReference type="CDD" id="cd02440">
    <property type="entry name" value="AdoMet_MTases"/>
    <property type="match status" value="1"/>
</dbReference>
<evidence type="ECO:0000256" key="1">
    <source>
        <dbReference type="ARBA" id="ARBA00022603"/>
    </source>
</evidence>
<organism evidence="4 5">
    <name type="scientific">Rossellomorea aquimaris</name>
    <dbReference type="NCBI Taxonomy" id="189382"/>
    <lineage>
        <taxon>Bacteria</taxon>
        <taxon>Bacillati</taxon>
        <taxon>Bacillota</taxon>
        <taxon>Bacilli</taxon>
        <taxon>Bacillales</taxon>
        <taxon>Bacillaceae</taxon>
        <taxon>Rossellomorea</taxon>
    </lineage>
</organism>
<accession>A0A366ED54</accession>
<proteinExistence type="predicted"/>
<dbReference type="EMBL" id="QNRJ01000030">
    <property type="protein sequence ID" value="RBO99679.1"/>
    <property type="molecule type" value="Genomic_DNA"/>
</dbReference>
<comment type="caution">
    <text evidence="4">The sequence shown here is derived from an EMBL/GenBank/DDBJ whole genome shotgun (WGS) entry which is preliminary data.</text>
</comment>
<dbReference type="Proteomes" id="UP000252118">
    <property type="component" value="Unassembled WGS sequence"/>
</dbReference>
<dbReference type="SUPFAM" id="SSF53335">
    <property type="entry name" value="S-adenosyl-L-methionine-dependent methyltransferases"/>
    <property type="match status" value="1"/>
</dbReference>
<keyword evidence="1 4" id="KW-0489">Methyltransferase</keyword>
<dbReference type="GO" id="GO:0032259">
    <property type="term" value="P:methylation"/>
    <property type="evidence" value="ECO:0007669"/>
    <property type="project" value="UniProtKB-KW"/>
</dbReference>
<gene>
    <name evidence="4" type="ORF">DET59_13037</name>
</gene>
<evidence type="ECO:0000313" key="5">
    <source>
        <dbReference type="Proteomes" id="UP000252118"/>
    </source>
</evidence>
<dbReference type="InterPro" id="IPR029063">
    <property type="entry name" value="SAM-dependent_MTases_sf"/>
</dbReference>